<dbReference type="InterPro" id="IPR011990">
    <property type="entry name" value="TPR-like_helical_dom_sf"/>
</dbReference>
<keyword evidence="2 11" id="KW-0723">Serine/threonine-protein kinase</keyword>
<accession>A0A4R2I164</accession>
<keyword evidence="6 7" id="KW-0067">ATP-binding</keyword>
<name>A0A4R2I164_9GAMM</name>
<evidence type="ECO:0000256" key="3">
    <source>
        <dbReference type="ARBA" id="ARBA00022679"/>
    </source>
</evidence>
<dbReference type="PANTHER" id="PTHR43289">
    <property type="entry name" value="MITOGEN-ACTIVATED PROTEIN KINASE KINASE KINASE 20-RELATED"/>
    <property type="match status" value="1"/>
</dbReference>
<feature type="region of interest" description="Disordered" evidence="8">
    <location>
        <begin position="292"/>
        <end position="328"/>
    </location>
</feature>
<dbReference type="Gene3D" id="3.30.200.20">
    <property type="entry name" value="Phosphorylase Kinase, domain 1"/>
    <property type="match status" value="1"/>
</dbReference>
<evidence type="ECO:0000256" key="1">
    <source>
        <dbReference type="ARBA" id="ARBA00012513"/>
    </source>
</evidence>
<feature type="domain" description="Protein kinase" evidence="10">
    <location>
        <begin position="18"/>
        <end position="279"/>
    </location>
</feature>
<sequence>MAGRRSGSDATVIEIPGYRILRQLGRGGMATVYLATQESVERDVALKVMSPALLVDPNFGERFLREARIAAKLHHRHVVGIHDVGHAGDCHYIAMEYLAGGAVLAKDGSTREPAFALRVAREIASALNYAHEKGFVHRDVKPDNILLRDDDSAVLTDFGIARAFDSSLRMTKTGAIVGTPHYMSPEQARGRPIDGRADLYSLGIVLYEMLVGRVPYHADDSLAVGIKHITEPVPRLPRALEMLQPLLDRLLAKEPEERYQTGNDVAAAIAEFERRTPMVVLRATAAGVDDDALPSMRPYSDTPAPTPMPAFAVDPPERGERADRHERHERNEPAIGRIDQIVAALDAEPMRADREAPAARAARKPRRRRGVGTLVALAVICVAGFAAWHWQDSLRRLLPRTEFNDTLARAQRALEAGRLTGNQGDSARELFLAARAQDPDNDTARRGLDTVGRKLLEQGEAALAQGDVAAAQAALDAARDLLGGGAGVDRLAQALKERDAKGDETAQALERAAAAVDAGRLSGADGAAALYQRVLDGDPGNALAQAGLRKVADALAAQARAALAAKDLATAAARSAEISRVLPSWPGLPQLNGELAQAREAARAALEGTLDRADAQVRAGVLAGSEDSALELYRAVLEEDPASARAKQGLRAVAQAFVVQANAAIDDDNADEAGRLLDQATRLAADLPDLRAARVNLRELRERLDIAAERPPITPAQSAQIQRLLADATRAAAAGNLILPPGDSAYDKYRAALAIDRDNRDAQAGLARLPIHAKELFAQALTDGAPQRARTQLDAVRQIAPEDAAIAGMSEKLANAFLDQADARIGEGRRADATRALDAARQLSPANPRIAPLEARLRAMDARG</sequence>
<dbReference type="GO" id="GO:0004674">
    <property type="term" value="F:protein serine/threonine kinase activity"/>
    <property type="evidence" value="ECO:0007669"/>
    <property type="project" value="UniProtKB-KW"/>
</dbReference>
<feature type="compositionally biased region" description="Basic and acidic residues" evidence="8">
    <location>
        <begin position="315"/>
        <end position="328"/>
    </location>
</feature>
<comment type="caution">
    <text evidence="11">The sequence shown here is derived from an EMBL/GenBank/DDBJ whole genome shotgun (WGS) entry which is preliminary data.</text>
</comment>
<feature type="binding site" evidence="7">
    <location>
        <position position="47"/>
    </location>
    <ligand>
        <name>ATP</name>
        <dbReference type="ChEBI" id="CHEBI:30616"/>
    </ligand>
</feature>
<organism evidence="11 12">
    <name type="scientific">Dokdonella fugitiva</name>
    <dbReference type="NCBI Taxonomy" id="328517"/>
    <lineage>
        <taxon>Bacteria</taxon>
        <taxon>Pseudomonadati</taxon>
        <taxon>Pseudomonadota</taxon>
        <taxon>Gammaproteobacteria</taxon>
        <taxon>Lysobacterales</taxon>
        <taxon>Rhodanobacteraceae</taxon>
        <taxon>Dokdonella</taxon>
    </lineage>
</organism>
<keyword evidence="5 11" id="KW-0418">Kinase</keyword>
<feature type="transmembrane region" description="Helical" evidence="9">
    <location>
        <begin position="370"/>
        <end position="390"/>
    </location>
</feature>
<dbReference type="PROSITE" id="PS50011">
    <property type="entry name" value="PROTEIN_KINASE_DOM"/>
    <property type="match status" value="1"/>
</dbReference>
<dbReference type="PROSITE" id="PS00107">
    <property type="entry name" value="PROTEIN_KINASE_ATP"/>
    <property type="match status" value="1"/>
</dbReference>
<keyword evidence="3" id="KW-0808">Transferase</keyword>
<evidence type="ECO:0000313" key="11">
    <source>
        <dbReference type="EMBL" id="TCO37209.1"/>
    </source>
</evidence>
<evidence type="ECO:0000313" key="12">
    <source>
        <dbReference type="Proteomes" id="UP000294862"/>
    </source>
</evidence>
<dbReference type="InterPro" id="IPR008271">
    <property type="entry name" value="Ser/Thr_kinase_AS"/>
</dbReference>
<dbReference type="GO" id="GO:0005524">
    <property type="term" value="F:ATP binding"/>
    <property type="evidence" value="ECO:0007669"/>
    <property type="project" value="UniProtKB-UniRule"/>
</dbReference>
<dbReference type="SMART" id="SM00220">
    <property type="entry name" value="S_TKc"/>
    <property type="match status" value="1"/>
</dbReference>
<dbReference type="FunFam" id="1.10.510.10:FF:000021">
    <property type="entry name" value="Serine/threonine protein kinase"/>
    <property type="match status" value="1"/>
</dbReference>
<keyword evidence="12" id="KW-1185">Reference proteome</keyword>
<evidence type="ECO:0000256" key="9">
    <source>
        <dbReference type="SAM" id="Phobius"/>
    </source>
</evidence>
<dbReference type="EC" id="2.7.11.1" evidence="1"/>
<keyword evidence="4 7" id="KW-0547">Nucleotide-binding</keyword>
<dbReference type="InterPro" id="IPR011009">
    <property type="entry name" value="Kinase-like_dom_sf"/>
</dbReference>
<gene>
    <name evidence="11" type="ORF">EV148_11020</name>
</gene>
<dbReference type="Pfam" id="PF00069">
    <property type="entry name" value="Pkinase"/>
    <property type="match status" value="1"/>
</dbReference>
<evidence type="ECO:0000259" key="10">
    <source>
        <dbReference type="PROSITE" id="PS50011"/>
    </source>
</evidence>
<evidence type="ECO:0000256" key="5">
    <source>
        <dbReference type="ARBA" id="ARBA00022777"/>
    </source>
</evidence>
<evidence type="ECO:0000256" key="2">
    <source>
        <dbReference type="ARBA" id="ARBA00022527"/>
    </source>
</evidence>
<proteinExistence type="predicted"/>
<dbReference type="InterPro" id="IPR000719">
    <property type="entry name" value="Prot_kinase_dom"/>
</dbReference>
<dbReference type="Proteomes" id="UP000294862">
    <property type="component" value="Unassembled WGS sequence"/>
</dbReference>
<dbReference type="SUPFAM" id="SSF48452">
    <property type="entry name" value="TPR-like"/>
    <property type="match status" value="1"/>
</dbReference>
<evidence type="ECO:0000256" key="8">
    <source>
        <dbReference type="SAM" id="MobiDB-lite"/>
    </source>
</evidence>
<keyword evidence="9" id="KW-0812">Transmembrane</keyword>
<dbReference type="EMBL" id="SLWQ01000010">
    <property type="protein sequence ID" value="TCO37209.1"/>
    <property type="molecule type" value="Genomic_DNA"/>
</dbReference>
<evidence type="ECO:0000256" key="4">
    <source>
        <dbReference type="ARBA" id="ARBA00022741"/>
    </source>
</evidence>
<keyword evidence="9" id="KW-0472">Membrane</keyword>
<dbReference type="Gene3D" id="1.10.510.10">
    <property type="entry name" value="Transferase(Phosphotransferase) domain 1"/>
    <property type="match status" value="1"/>
</dbReference>
<evidence type="ECO:0000256" key="7">
    <source>
        <dbReference type="PROSITE-ProRule" id="PRU10141"/>
    </source>
</evidence>
<dbReference type="SUPFAM" id="SSF56112">
    <property type="entry name" value="Protein kinase-like (PK-like)"/>
    <property type="match status" value="1"/>
</dbReference>
<keyword evidence="9" id="KW-1133">Transmembrane helix</keyword>
<dbReference type="AlphaFoldDB" id="A0A4R2I164"/>
<reference evidence="11 12" key="1">
    <citation type="journal article" date="2015" name="Stand. Genomic Sci.">
        <title>Genomic Encyclopedia of Bacterial and Archaeal Type Strains, Phase III: the genomes of soil and plant-associated and newly described type strains.</title>
        <authorList>
            <person name="Whitman W.B."/>
            <person name="Woyke T."/>
            <person name="Klenk H.P."/>
            <person name="Zhou Y."/>
            <person name="Lilburn T.G."/>
            <person name="Beck B.J."/>
            <person name="De Vos P."/>
            <person name="Vandamme P."/>
            <person name="Eisen J.A."/>
            <person name="Garrity G."/>
            <person name="Hugenholtz P."/>
            <person name="Kyrpides N.C."/>
        </authorList>
    </citation>
    <scope>NUCLEOTIDE SEQUENCE [LARGE SCALE GENOMIC DNA]</scope>
    <source>
        <strain evidence="11 12">A3</strain>
    </source>
</reference>
<dbReference type="PANTHER" id="PTHR43289:SF6">
    <property type="entry name" value="SERINE_THREONINE-PROTEIN KINASE NEKL-3"/>
    <property type="match status" value="1"/>
</dbReference>
<protein>
    <recommendedName>
        <fullName evidence="1">non-specific serine/threonine protein kinase</fullName>
        <ecNumber evidence="1">2.7.11.1</ecNumber>
    </recommendedName>
</protein>
<dbReference type="CDD" id="cd14014">
    <property type="entry name" value="STKc_PknB_like"/>
    <property type="match status" value="1"/>
</dbReference>
<dbReference type="InterPro" id="IPR017441">
    <property type="entry name" value="Protein_kinase_ATP_BS"/>
</dbReference>
<dbReference type="PROSITE" id="PS00108">
    <property type="entry name" value="PROTEIN_KINASE_ST"/>
    <property type="match status" value="1"/>
</dbReference>
<evidence type="ECO:0000256" key="6">
    <source>
        <dbReference type="ARBA" id="ARBA00022840"/>
    </source>
</evidence>